<dbReference type="Pfam" id="PF01121">
    <property type="entry name" value="CoaE"/>
    <property type="match status" value="1"/>
</dbReference>
<keyword evidence="5" id="KW-0173">Coenzyme A biosynthesis</keyword>
<dbReference type="NCBIfam" id="NF002879">
    <property type="entry name" value="PRK03333.1"/>
    <property type="match status" value="1"/>
</dbReference>
<dbReference type="Pfam" id="PF04229">
    <property type="entry name" value="GrpB"/>
    <property type="match status" value="1"/>
</dbReference>
<dbReference type="InterPro" id="IPR001977">
    <property type="entry name" value="Depp_CoAkinase"/>
</dbReference>
<dbReference type="EMBL" id="CM001466">
    <property type="protein sequence ID" value="EHY88246.1"/>
    <property type="molecule type" value="Genomic_DNA"/>
</dbReference>
<reference evidence="7 8" key="1">
    <citation type="journal article" date="2012" name="Stand. Genomic Sci.">
        <title>Genome sequence of the soil bacterium Saccharomonospora azurea type strain (NA-128(T)).</title>
        <authorList>
            <person name="Klenk H.P."/>
            <person name="Held B."/>
            <person name="Lucas S."/>
            <person name="Lapidus A."/>
            <person name="Copeland A."/>
            <person name="Hammon N."/>
            <person name="Pitluck S."/>
            <person name="Goodwin L.A."/>
            <person name="Han C."/>
            <person name="Tapia R."/>
            <person name="Brambilla E.M."/>
            <person name="Potter G."/>
            <person name="Land M."/>
            <person name="Ivanova N."/>
            <person name="Rohde M."/>
            <person name="Goker M."/>
            <person name="Detter J.C."/>
            <person name="Kyrpides N.C."/>
            <person name="Woyke T."/>
        </authorList>
    </citation>
    <scope>NUCLEOTIDE SEQUENCE [LARGE SCALE GENOMIC DNA]</scope>
    <source>
        <strain evidence="7 8">NA-128</strain>
    </source>
</reference>
<evidence type="ECO:0000256" key="3">
    <source>
        <dbReference type="ARBA" id="ARBA00022741"/>
    </source>
</evidence>
<dbReference type="GO" id="GO:0005737">
    <property type="term" value="C:cytoplasm"/>
    <property type="evidence" value="ECO:0007669"/>
    <property type="project" value="UniProtKB-SubCell"/>
</dbReference>
<dbReference type="GO" id="GO:0004140">
    <property type="term" value="F:dephospho-CoA kinase activity"/>
    <property type="evidence" value="ECO:0007669"/>
    <property type="project" value="UniProtKB-UniRule"/>
</dbReference>
<comment type="similarity">
    <text evidence="2">In the C-terminal section; belongs to the UPF0157 (GrpB) family.</text>
</comment>
<evidence type="ECO:0000313" key="7">
    <source>
        <dbReference type="EMBL" id="EHY88246.1"/>
    </source>
</evidence>
<accession>H8G6A3</accession>
<evidence type="ECO:0000256" key="2">
    <source>
        <dbReference type="ARBA" id="ARBA00011058"/>
    </source>
</evidence>
<dbReference type="OrthoDB" id="9812943at2"/>
<dbReference type="EC" id="2.7.1.24" evidence="5 6"/>
<dbReference type="InterPro" id="IPR043519">
    <property type="entry name" value="NT_sf"/>
</dbReference>
<keyword evidence="5" id="KW-0808">Transferase</keyword>
<name>H8G6A3_9PSEU</name>
<dbReference type="GO" id="GO:0015937">
    <property type="term" value="P:coenzyme A biosynthetic process"/>
    <property type="evidence" value="ECO:0007669"/>
    <property type="project" value="UniProtKB-UniRule"/>
</dbReference>
<comment type="similarity">
    <text evidence="5">Belongs to the CoaE family.</text>
</comment>
<comment type="pathway">
    <text evidence="5">Cofactor biosynthesis; coenzyme A biosynthesis; CoA from (R)-pantothenate: step 5/5.</text>
</comment>
<sequence length="400" mass="43260">MLRVGLTGGIGSGKSTVAARLAEHGAVVIDADVIAREVVEPGTDGLAEVAEAFGADVLDENGALNRAALAAKAFADDESRQRLNAILHPRIAARTMERFAETPDDAIVVHDVPLLVENGLAAGYHLVVVVDAAEDVRVRRLVESRGMPESDARARIAAQATTEQRREVADVWLDNSGGRDDLLAQVDDLWTERLVPYEANLRLKRVRPPASPVIVPADPTWPVQARRVVARLRAAAGPRALRVDHIGSTAVPGLPAKDVVDVQLVVADLVDADALAAPLTGAGFVQHADREWSDEPVGDEQRWTKRLFSGADPARPVNLHVRQEGSPAWRRALLFRDWLRANPSEVDAYAEVKRELAAKHADAGAVDAYAEEKQPWVNAAFGRAEEWATRTGWTPEAASE</sequence>
<feature type="binding site" evidence="5">
    <location>
        <begin position="11"/>
        <end position="16"/>
    </location>
    <ligand>
        <name>ATP</name>
        <dbReference type="ChEBI" id="CHEBI:30616"/>
    </ligand>
</feature>
<dbReference type="HAMAP" id="MF_00376">
    <property type="entry name" value="Dephospho_CoA_kinase"/>
    <property type="match status" value="1"/>
</dbReference>
<dbReference type="InterPro" id="IPR027417">
    <property type="entry name" value="P-loop_NTPase"/>
</dbReference>
<dbReference type="SUPFAM" id="SSF81301">
    <property type="entry name" value="Nucleotidyltransferase"/>
    <property type="match status" value="1"/>
</dbReference>
<comment type="similarity">
    <text evidence="1">In the N-terminal section; belongs to the CoaE family.</text>
</comment>
<evidence type="ECO:0000256" key="6">
    <source>
        <dbReference type="NCBIfam" id="TIGR00152"/>
    </source>
</evidence>
<dbReference type="NCBIfam" id="TIGR00152">
    <property type="entry name" value="dephospho-CoA kinase"/>
    <property type="match status" value="1"/>
</dbReference>
<organism evidence="7 8">
    <name type="scientific">Saccharomonospora azurea NA-128</name>
    <dbReference type="NCBI Taxonomy" id="882081"/>
    <lineage>
        <taxon>Bacteria</taxon>
        <taxon>Bacillati</taxon>
        <taxon>Actinomycetota</taxon>
        <taxon>Actinomycetes</taxon>
        <taxon>Pseudonocardiales</taxon>
        <taxon>Pseudonocardiaceae</taxon>
        <taxon>Saccharomonospora</taxon>
    </lineage>
</organism>
<comment type="function">
    <text evidence="5">Catalyzes the phosphorylation of the 3'-hydroxyl group of dephosphocoenzyme A to form coenzyme A.</text>
</comment>
<dbReference type="PANTHER" id="PTHR34822">
    <property type="entry name" value="GRPB DOMAIN PROTEIN (AFU_ORTHOLOGUE AFUA_1G01530)"/>
    <property type="match status" value="1"/>
</dbReference>
<dbReference type="Gene3D" id="3.40.50.300">
    <property type="entry name" value="P-loop containing nucleotide triphosphate hydrolases"/>
    <property type="match status" value="1"/>
</dbReference>
<comment type="subcellular location">
    <subcellularLocation>
        <location evidence="5">Cytoplasm</location>
    </subcellularLocation>
</comment>
<dbReference type="Proteomes" id="UP000004705">
    <property type="component" value="Chromosome"/>
</dbReference>
<dbReference type="PANTHER" id="PTHR34822:SF1">
    <property type="entry name" value="GRPB FAMILY PROTEIN"/>
    <property type="match status" value="1"/>
</dbReference>
<dbReference type="GO" id="GO:0005524">
    <property type="term" value="F:ATP binding"/>
    <property type="evidence" value="ECO:0007669"/>
    <property type="project" value="UniProtKB-UniRule"/>
</dbReference>
<comment type="catalytic activity">
    <reaction evidence="5">
        <text>3'-dephospho-CoA + ATP = ADP + CoA + H(+)</text>
        <dbReference type="Rhea" id="RHEA:18245"/>
        <dbReference type="ChEBI" id="CHEBI:15378"/>
        <dbReference type="ChEBI" id="CHEBI:30616"/>
        <dbReference type="ChEBI" id="CHEBI:57287"/>
        <dbReference type="ChEBI" id="CHEBI:57328"/>
        <dbReference type="ChEBI" id="CHEBI:456216"/>
        <dbReference type="EC" id="2.7.1.24"/>
    </reaction>
</comment>
<evidence type="ECO:0000256" key="5">
    <source>
        <dbReference type="HAMAP-Rule" id="MF_00376"/>
    </source>
</evidence>
<dbReference type="InterPro" id="IPR007344">
    <property type="entry name" value="GrpB/CoaE"/>
</dbReference>
<dbReference type="UniPathway" id="UPA00241">
    <property type="reaction ID" value="UER00356"/>
</dbReference>
<evidence type="ECO:0000256" key="1">
    <source>
        <dbReference type="ARBA" id="ARBA00008826"/>
    </source>
</evidence>
<keyword evidence="8" id="KW-1185">Reference proteome</keyword>
<dbReference type="RefSeq" id="WP_005439805.1">
    <property type="nucleotide sequence ID" value="NZ_CM001466.1"/>
</dbReference>
<proteinExistence type="inferred from homology"/>
<dbReference type="AlphaFoldDB" id="H8G6A3"/>
<dbReference type="HOGENOM" id="CLU_067032_0_0_11"/>
<dbReference type="Gene3D" id="3.30.460.10">
    <property type="entry name" value="Beta Polymerase, domain 2"/>
    <property type="match status" value="1"/>
</dbReference>
<evidence type="ECO:0000313" key="8">
    <source>
        <dbReference type="Proteomes" id="UP000004705"/>
    </source>
</evidence>
<keyword evidence="4 5" id="KW-0067">ATP-binding</keyword>
<evidence type="ECO:0000256" key="4">
    <source>
        <dbReference type="ARBA" id="ARBA00022840"/>
    </source>
</evidence>
<keyword evidence="5 7" id="KW-0418">Kinase</keyword>
<dbReference type="CDD" id="cd02022">
    <property type="entry name" value="DPCK"/>
    <property type="match status" value="1"/>
</dbReference>
<dbReference type="PROSITE" id="PS51219">
    <property type="entry name" value="DPCK"/>
    <property type="match status" value="1"/>
</dbReference>
<gene>
    <name evidence="5" type="primary">coaE</name>
    <name evidence="7" type="ORF">SacazDRAFT_01314</name>
</gene>
<keyword evidence="3 5" id="KW-0547">Nucleotide-binding</keyword>
<dbReference type="SUPFAM" id="SSF52540">
    <property type="entry name" value="P-loop containing nucleoside triphosphate hydrolases"/>
    <property type="match status" value="1"/>
</dbReference>
<keyword evidence="5" id="KW-0963">Cytoplasm</keyword>
<protein>
    <recommendedName>
        <fullName evidence="5 6">Dephospho-CoA kinase</fullName>
        <ecNumber evidence="5 6">2.7.1.24</ecNumber>
    </recommendedName>
    <alternativeName>
        <fullName evidence="5">Dephosphocoenzyme A kinase</fullName>
    </alternativeName>
</protein>